<keyword evidence="2" id="KW-1185">Reference proteome</keyword>
<gene>
    <name evidence="1" type="ORF">GGR23_002611</name>
</gene>
<accession>A0A7W6NLG8</accession>
<evidence type="ECO:0000313" key="2">
    <source>
        <dbReference type="Proteomes" id="UP000528286"/>
    </source>
</evidence>
<sequence>MVRFGPFRLTAPPGEDGRIVIKGPQLIGFISRLLPTCPDPDPLLPWPAAQDREQLWPF</sequence>
<comment type="caution">
    <text evidence="1">The sequence shown here is derived from an EMBL/GenBank/DDBJ whole genome shotgun (WGS) entry which is preliminary data.</text>
</comment>
<protein>
    <submittedName>
        <fullName evidence="1">Uncharacterized protein</fullName>
    </submittedName>
</protein>
<proteinExistence type="predicted"/>
<dbReference type="EMBL" id="JACIEZ010000004">
    <property type="protein sequence ID" value="MBB4065410.1"/>
    <property type="molecule type" value="Genomic_DNA"/>
</dbReference>
<organism evidence="1 2">
    <name type="scientific">Gellertiella hungarica</name>
    <dbReference type="NCBI Taxonomy" id="1572859"/>
    <lineage>
        <taxon>Bacteria</taxon>
        <taxon>Pseudomonadati</taxon>
        <taxon>Pseudomonadota</taxon>
        <taxon>Alphaproteobacteria</taxon>
        <taxon>Hyphomicrobiales</taxon>
        <taxon>Rhizobiaceae</taxon>
        <taxon>Gellertiella</taxon>
    </lineage>
</organism>
<reference evidence="1 2" key="1">
    <citation type="submission" date="2020-08" db="EMBL/GenBank/DDBJ databases">
        <title>Genomic Encyclopedia of Type Strains, Phase IV (KMG-IV): sequencing the most valuable type-strain genomes for metagenomic binning, comparative biology and taxonomic classification.</title>
        <authorList>
            <person name="Goeker M."/>
        </authorList>
    </citation>
    <scope>NUCLEOTIDE SEQUENCE [LARGE SCALE GENOMIC DNA]</scope>
    <source>
        <strain evidence="1 2">DSM 29853</strain>
    </source>
</reference>
<dbReference type="RefSeq" id="WP_183366693.1">
    <property type="nucleotide sequence ID" value="NZ_JACIEZ010000004.1"/>
</dbReference>
<dbReference type="Proteomes" id="UP000528286">
    <property type="component" value="Unassembled WGS sequence"/>
</dbReference>
<evidence type="ECO:0000313" key="1">
    <source>
        <dbReference type="EMBL" id="MBB4065410.1"/>
    </source>
</evidence>
<dbReference type="AlphaFoldDB" id="A0A7W6NLG8"/>
<name>A0A7W6NLG8_9HYPH</name>